<feature type="compositionally biased region" description="Polar residues" evidence="1">
    <location>
        <begin position="154"/>
        <end position="165"/>
    </location>
</feature>
<dbReference type="Proteomes" id="UP001215280">
    <property type="component" value="Unassembled WGS sequence"/>
</dbReference>
<feature type="region of interest" description="Disordered" evidence="1">
    <location>
        <begin position="1"/>
        <end position="56"/>
    </location>
</feature>
<evidence type="ECO:0000313" key="2">
    <source>
        <dbReference type="EMBL" id="KAJ7744975.1"/>
    </source>
</evidence>
<evidence type="ECO:0000313" key="3">
    <source>
        <dbReference type="Proteomes" id="UP001215280"/>
    </source>
</evidence>
<organism evidence="2 3">
    <name type="scientific">Mycena maculata</name>
    <dbReference type="NCBI Taxonomy" id="230809"/>
    <lineage>
        <taxon>Eukaryota</taxon>
        <taxon>Fungi</taxon>
        <taxon>Dikarya</taxon>
        <taxon>Basidiomycota</taxon>
        <taxon>Agaricomycotina</taxon>
        <taxon>Agaricomycetes</taxon>
        <taxon>Agaricomycetidae</taxon>
        <taxon>Agaricales</taxon>
        <taxon>Marasmiineae</taxon>
        <taxon>Mycenaceae</taxon>
        <taxon>Mycena</taxon>
    </lineage>
</organism>
<feature type="compositionally biased region" description="Basic and acidic residues" evidence="1">
    <location>
        <begin position="167"/>
        <end position="176"/>
    </location>
</feature>
<gene>
    <name evidence="2" type="ORF">DFH07DRAFT_19909</name>
</gene>
<dbReference type="EMBL" id="JARJLG010000105">
    <property type="protein sequence ID" value="KAJ7744975.1"/>
    <property type="molecule type" value="Genomic_DNA"/>
</dbReference>
<accession>A0AAD7ILK4</accession>
<protein>
    <submittedName>
        <fullName evidence="2">Uncharacterized protein</fullName>
    </submittedName>
</protein>
<keyword evidence="3" id="KW-1185">Reference proteome</keyword>
<comment type="caution">
    <text evidence="2">The sequence shown here is derived from an EMBL/GenBank/DDBJ whole genome shotgun (WGS) entry which is preliminary data.</text>
</comment>
<proteinExistence type="predicted"/>
<reference evidence="2" key="1">
    <citation type="submission" date="2023-03" db="EMBL/GenBank/DDBJ databases">
        <title>Massive genome expansion in bonnet fungi (Mycena s.s.) driven by repeated elements and novel gene families across ecological guilds.</title>
        <authorList>
            <consortium name="Lawrence Berkeley National Laboratory"/>
            <person name="Harder C.B."/>
            <person name="Miyauchi S."/>
            <person name="Viragh M."/>
            <person name="Kuo A."/>
            <person name="Thoen E."/>
            <person name="Andreopoulos B."/>
            <person name="Lu D."/>
            <person name="Skrede I."/>
            <person name="Drula E."/>
            <person name="Henrissat B."/>
            <person name="Morin E."/>
            <person name="Kohler A."/>
            <person name="Barry K."/>
            <person name="LaButti K."/>
            <person name="Morin E."/>
            <person name="Salamov A."/>
            <person name="Lipzen A."/>
            <person name="Mereny Z."/>
            <person name="Hegedus B."/>
            <person name="Baldrian P."/>
            <person name="Stursova M."/>
            <person name="Weitz H."/>
            <person name="Taylor A."/>
            <person name="Grigoriev I.V."/>
            <person name="Nagy L.G."/>
            <person name="Martin F."/>
            <person name="Kauserud H."/>
        </authorList>
    </citation>
    <scope>NUCLEOTIDE SEQUENCE</scope>
    <source>
        <strain evidence="2">CBHHK188m</strain>
    </source>
</reference>
<dbReference type="AlphaFoldDB" id="A0AAD7ILK4"/>
<sequence>MHHSGFARPQRSRKGKKRKERNGKKGEERKGSADSERRNANPSDAPRNGKKEGSPNAASILFSSSVVVPAFVLKSTTANSPRRVDRIVRAGRAPKTWVCPRTRTSSAARRRSIPNEECWRALLCFVVNPFSSVSYHRLPFAACDDVCIRSQNPNSAEQNAPSCGNTFEDHAQDSRRGNLHSISSQDRISKSAMRRWGLLNKFVSPGGIGTRCRPGLHFRARARNRI</sequence>
<feature type="compositionally biased region" description="Basic and acidic residues" evidence="1">
    <location>
        <begin position="23"/>
        <end position="39"/>
    </location>
</feature>
<feature type="compositionally biased region" description="Basic residues" evidence="1">
    <location>
        <begin position="1"/>
        <end position="22"/>
    </location>
</feature>
<name>A0AAD7ILK4_9AGAR</name>
<evidence type="ECO:0000256" key="1">
    <source>
        <dbReference type="SAM" id="MobiDB-lite"/>
    </source>
</evidence>
<feature type="region of interest" description="Disordered" evidence="1">
    <location>
        <begin position="154"/>
        <end position="184"/>
    </location>
</feature>